<dbReference type="PRINTS" id="PR00328">
    <property type="entry name" value="SAR1GTPBP"/>
</dbReference>
<dbReference type="GO" id="GO:0005525">
    <property type="term" value="F:GTP binding"/>
    <property type="evidence" value="ECO:0007669"/>
    <property type="project" value="UniProtKB-KW"/>
</dbReference>
<dbReference type="GO" id="GO:0034067">
    <property type="term" value="P:protein localization to Golgi apparatus"/>
    <property type="evidence" value="ECO:0007669"/>
    <property type="project" value="TreeGrafter"/>
</dbReference>
<dbReference type="Gene3D" id="3.40.50.300">
    <property type="entry name" value="P-loop containing nucleotide triphosphate hydrolases"/>
    <property type="match status" value="1"/>
</dbReference>
<sequence>MFSLIVGFWRLFFKREEFQILILGVDRAGKTTLLEQLKALFTGLDPLPPSKIPPTVGLNIGRMQVSRAKLIFWDLGGSSSLRSLWENYYSEAHGLVYVVDASDHERMEESKETLHNLLNHPDLAAIPLLLFANKQDAEAAISPQEIETRFGCKQIMSRSQPLNVQGTTALSGEGVQEGVLWLVESLRSSSRAMGMQH</sequence>
<evidence type="ECO:0000256" key="1">
    <source>
        <dbReference type="ARBA" id="ARBA00010290"/>
    </source>
</evidence>
<dbReference type="FunFam" id="3.40.50.300:FF:001166">
    <property type="entry name" value="ADP-ribosylation factor D"/>
    <property type="match status" value="1"/>
</dbReference>
<dbReference type="PROSITE" id="PS51417">
    <property type="entry name" value="ARF"/>
    <property type="match status" value="1"/>
</dbReference>
<dbReference type="GO" id="GO:0043001">
    <property type="term" value="P:Golgi to plasma membrane protein transport"/>
    <property type="evidence" value="ECO:0007669"/>
    <property type="project" value="TreeGrafter"/>
</dbReference>
<dbReference type="GO" id="GO:0046872">
    <property type="term" value="F:metal ion binding"/>
    <property type="evidence" value="ECO:0007669"/>
    <property type="project" value="UniProtKB-KW"/>
</dbReference>
<reference evidence="7" key="1">
    <citation type="submission" date="2021-01" db="EMBL/GenBank/DDBJ databases">
        <authorList>
            <person name="Corre E."/>
            <person name="Pelletier E."/>
            <person name="Niang G."/>
            <person name="Scheremetjew M."/>
            <person name="Finn R."/>
            <person name="Kale V."/>
            <person name="Holt S."/>
            <person name="Cochrane G."/>
            <person name="Meng A."/>
            <person name="Brown T."/>
            <person name="Cohen L."/>
        </authorList>
    </citation>
    <scope>NUCLEOTIDE SEQUENCE</scope>
    <source>
        <strain evidence="7">CCMP281</strain>
    </source>
</reference>
<dbReference type="InterPro" id="IPR027417">
    <property type="entry name" value="P-loop_NTPase"/>
</dbReference>
<dbReference type="SUPFAM" id="SSF52540">
    <property type="entry name" value="P-loop containing nucleoside triphosphate hydrolases"/>
    <property type="match status" value="1"/>
</dbReference>
<evidence type="ECO:0000256" key="4">
    <source>
        <dbReference type="PIRSR" id="PIRSR606689-1"/>
    </source>
</evidence>
<dbReference type="EMBL" id="HBHX01071180">
    <property type="protein sequence ID" value="CAE0152215.1"/>
    <property type="molecule type" value="Transcribed_RNA"/>
</dbReference>
<evidence type="ECO:0000256" key="3">
    <source>
        <dbReference type="ARBA" id="ARBA00023134"/>
    </source>
</evidence>
<feature type="binding site" evidence="4">
    <location>
        <begin position="133"/>
        <end position="136"/>
    </location>
    <ligand>
        <name>GTP</name>
        <dbReference type="ChEBI" id="CHEBI:37565"/>
    </ligand>
</feature>
<proteinExistence type="inferred from homology"/>
<feature type="binding site" evidence="4">
    <location>
        <begin position="24"/>
        <end position="31"/>
    </location>
    <ligand>
        <name>GTP</name>
        <dbReference type="ChEBI" id="CHEBI:37565"/>
    </ligand>
</feature>
<dbReference type="InterPro" id="IPR006689">
    <property type="entry name" value="Small_GTPase_ARF/SAR"/>
</dbReference>
<dbReference type="AlphaFoldDB" id="A0A7S3FMI8"/>
<feature type="binding site" evidence="4">
    <location>
        <position position="77"/>
    </location>
    <ligand>
        <name>GTP</name>
        <dbReference type="ChEBI" id="CHEBI:37565"/>
    </ligand>
</feature>
<dbReference type="GO" id="GO:0005794">
    <property type="term" value="C:Golgi apparatus"/>
    <property type="evidence" value="ECO:0007669"/>
    <property type="project" value="TreeGrafter"/>
</dbReference>
<comment type="similarity">
    <text evidence="1 6">Belongs to the small GTPase superfamily. Arf family.</text>
</comment>
<name>A0A7S3FMI8_9EUKA</name>
<evidence type="ECO:0000256" key="2">
    <source>
        <dbReference type="ARBA" id="ARBA00022741"/>
    </source>
</evidence>
<feature type="binding site" evidence="5">
    <location>
        <position position="55"/>
    </location>
    <ligand>
        <name>Mg(2+)</name>
        <dbReference type="ChEBI" id="CHEBI:18420"/>
    </ligand>
</feature>
<dbReference type="InterPro" id="IPR005225">
    <property type="entry name" value="Small_GTP-bd"/>
</dbReference>
<evidence type="ECO:0000256" key="5">
    <source>
        <dbReference type="PIRSR" id="PIRSR606689-2"/>
    </source>
</evidence>
<dbReference type="SMART" id="SM00178">
    <property type="entry name" value="SAR"/>
    <property type="match status" value="1"/>
</dbReference>
<feature type="binding site" evidence="5">
    <location>
        <position position="31"/>
    </location>
    <ligand>
        <name>Mg(2+)</name>
        <dbReference type="ChEBI" id="CHEBI:18420"/>
    </ligand>
</feature>
<dbReference type="NCBIfam" id="TIGR00231">
    <property type="entry name" value="small_GTP"/>
    <property type="match status" value="1"/>
</dbReference>
<organism evidence="7">
    <name type="scientific">Haptolina ericina</name>
    <dbReference type="NCBI Taxonomy" id="156174"/>
    <lineage>
        <taxon>Eukaryota</taxon>
        <taxon>Haptista</taxon>
        <taxon>Haptophyta</taxon>
        <taxon>Prymnesiophyceae</taxon>
        <taxon>Prymnesiales</taxon>
        <taxon>Prymnesiaceae</taxon>
        <taxon>Haptolina</taxon>
    </lineage>
</organism>
<evidence type="ECO:0008006" key="8">
    <source>
        <dbReference type="Google" id="ProtNLM"/>
    </source>
</evidence>
<dbReference type="PANTHER" id="PTHR45909">
    <property type="entry name" value="ADP-RIBOSYLATION FACTOR-RELATED PROTEIN 1"/>
    <property type="match status" value="1"/>
</dbReference>
<keyword evidence="3 4" id="KW-0342">GTP-binding</keyword>
<evidence type="ECO:0000256" key="6">
    <source>
        <dbReference type="RuleBase" id="RU003925"/>
    </source>
</evidence>
<dbReference type="Pfam" id="PF00025">
    <property type="entry name" value="Arf"/>
    <property type="match status" value="1"/>
</dbReference>
<dbReference type="PANTHER" id="PTHR45909:SF1">
    <property type="entry name" value="ADP-RIBOSYLATION FACTOR-RELATED PROTEIN 1"/>
    <property type="match status" value="1"/>
</dbReference>
<dbReference type="GO" id="GO:0003924">
    <property type="term" value="F:GTPase activity"/>
    <property type="evidence" value="ECO:0007669"/>
    <property type="project" value="InterPro"/>
</dbReference>
<dbReference type="InterPro" id="IPR024156">
    <property type="entry name" value="Small_GTPase_ARF"/>
</dbReference>
<protein>
    <recommendedName>
        <fullName evidence="8">ADP-ribosylation factor-related protein 1</fullName>
    </recommendedName>
</protein>
<keyword evidence="5" id="KW-0479">Metal-binding</keyword>
<keyword evidence="2 4" id="KW-0547">Nucleotide-binding</keyword>
<keyword evidence="5" id="KW-0460">Magnesium</keyword>
<accession>A0A7S3FMI8</accession>
<gene>
    <name evidence="7" type="ORF">HERI1096_LOCUS39359</name>
</gene>
<evidence type="ECO:0000313" key="7">
    <source>
        <dbReference type="EMBL" id="CAE0152215.1"/>
    </source>
</evidence>
<dbReference type="GO" id="GO:0006886">
    <property type="term" value="P:intracellular protein transport"/>
    <property type="evidence" value="ECO:0007669"/>
    <property type="project" value="TreeGrafter"/>
</dbReference>
<dbReference type="SMART" id="SM00177">
    <property type="entry name" value="ARF"/>
    <property type="match status" value="1"/>
</dbReference>